<dbReference type="SMART" id="SM00450">
    <property type="entry name" value="RHOD"/>
    <property type="match status" value="1"/>
</dbReference>
<dbReference type="SUPFAM" id="SSF69572">
    <property type="entry name" value="Activating enzymes of the ubiquitin-like proteins"/>
    <property type="match status" value="1"/>
</dbReference>
<dbReference type="InterPro" id="IPR000594">
    <property type="entry name" value="ThiF_NAD_FAD-bd"/>
</dbReference>
<dbReference type="Pfam" id="PF00899">
    <property type="entry name" value="ThiF"/>
    <property type="match status" value="1"/>
</dbReference>
<dbReference type="KEGG" id="crie:AK829_04675"/>
<dbReference type="InterPro" id="IPR001763">
    <property type="entry name" value="Rhodanese-like_dom"/>
</dbReference>
<dbReference type="InterPro" id="IPR035985">
    <property type="entry name" value="Ubiquitin-activating_enz"/>
</dbReference>
<name>A0A0K1RB10_9CORY</name>
<dbReference type="GO" id="GO:0008641">
    <property type="term" value="F:ubiquitin-like modifier activating enzyme activity"/>
    <property type="evidence" value="ECO:0007669"/>
    <property type="project" value="InterPro"/>
</dbReference>
<protein>
    <submittedName>
        <fullName evidence="2">Molybdopterin biosynthesis protein MoeB</fullName>
    </submittedName>
</protein>
<dbReference type="CDD" id="cd00757">
    <property type="entry name" value="ThiF_MoeB_HesA_family"/>
    <property type="match status" value="1"/>
</dbReference>
<dbReference type="PANTHER" id="PTHR10953">
    <property type="entry name" value="UBIQUITIN-ACTIVATING ENZYME E1"/>
    <property type="match status" value="1"/>
</dbReference>
<dbReference type="AlphaFoldDB" id="A0A0K1RB10"/>
<evidence type="ECO:0000313" key="2">
    <source>
        <dbReference type="EMBL" id="AKV58583.1"/>
    </source>
</evidence>
<accession>A0A0K1RB10</accession>
<dbReference type="RefSeq" id="WP_052204699.1">
    <property type="nucleotide sequence ID" value="NZ_CP012342.1"/>
</dbReference>
<proteinExistence type="predicted"/>
<sequence length="346" mass="35785">MAPRTGLALMDRYARQVSLIGTEAQARIRGARIGVIGAGGIGSPALLYLAGAGVGSILLIDADVTSTTNLHRQIVHSGETVGVPKVESAAARLKALNPDTQVDAVNHRLTWSNDGADAVALLEGCDVVLDGSDNFATRHVVSHACARLGIPHVWGSILGFEAQMSVFWAGRGPVYEDLFPASPPPGSVPSCAQAGVLGPLVGVVGSAMAAEALKIVTRLGDPLVGQLGYYDMLAGTWEYIALAPDPQVTEQVRTGTPPTGPAEVETIAEGATIIDVREPVEFAAFRLPGAINVPLGQIMEGETPDELENGGVIVCASGVRSSEAVAILEARGLTGLASLRGGMERF</sequence>
<dbReference type="CDD" id="cd00158">
    <property type="entry name" value="RHOD"/>
    <property type="match status" value="1"/>
</dbReference>
<dbReference type="Gene3D" id="3.40.250.10">
    <property type="entry name" value="Rhodanese-like domain"/>
    <property type="match status" value="1"/>
</dbReference>
<dbReference type="STRING" id="156976.AK829_04675"/>
<dbReference type="InterPro" id="IPR045886">
    <property type="entry name" value="ThiF/MoeB/HesA"/>
</dbReference>
<dbReference type="EMBL" id="CP012342">
    <property type="protein sequence ID" value="AKV58583.1"/>
    <property type="molecule type" value="Genomic_DNA"/>
</dbReference>
<dbReference type="GO" id="GO:0005829">
    <property type="term" value="C:cytosol"/>
    <property type="evidence" value="ECO:0007669"/>
    <property type="project" value="TreeGrafter"/>
</dbReference>
<evidence type="ECO:0000259" key="1">
    <source>
        <dbReference type="PROSITE" id="PS50206"/>
    </source>
</evidence>
<dbReference type="PANTHER" id="PTHR10953:SF102">
    <property type="entry name" value="ADENYLYLTRANSFERASE AND SULFURTRANSFERASE MOCS3"/>
    <property type="match status" value="1"/>
</dbReference>
<dbReference type="InterPro" id="IPR036873">
    <property type="entry name" value="Rhodanese-like_dom_sf"/>
</dbReference>
<dbReference type="Proteomes" id="UP000060016">
    <property type="component" value="Chromosome"/>
</dbReference>
<feature type="domain" description="Rhodanese" evidence="1">
    <location>
        <begin position="267"/>
        <end position="345"/>
    </location>
</feature>
<evidence type="ECO:0000313" key="3">
    <source>
        <dbReference type="Proteomes" id="UP000060016"/>
    </source>
</evidence>
<dbReference type="SUPFAM" id="SSF52821">
    <property type="entry name" value="Rhodanese/Cell cycle control phosphatase"/>
    <property type="match status" value="1"/>
</dbReference>
<dbReference type="GO" id="GO:0016779">
    <property type="term" value="F:nucleotidyltransferase activity"/>
    <property type="evidence" value="ECO:0007669"/>
    <property type="project" value="TreeGrafter"/>
</dbReference>
<dbReference type="Gene3D" id="3.40.50.720">
    <property type="entry name" value="NAD(P)-binding Rossmann-like Domain"/>
    <property type="match status" value="1"/>
</dbReference>
<organism evidence="2 3">
    <name type="scientific">Corynebacterium riegelii</name>
    <dbReference type="NCBI Taxonomy" id="156976"/>
    <lineage>
        <taxon>Bacteria</taxon>
        <taxon>Bacillati</taxon>
        <taxon>Actinomycetota</taxon>
        <taxon>Actinomycetes</taxon>
        <taxon>Mycobacteriales</taxon>
        <taxon>Corynebacteriaceae</taxon>
        <taxon>Corynebacterium</taxon>
    </lineage>
</organism>
<dbReference type="PROSITE" id="PS50206">
    <property type="entry name" value="RHODANESE_3"/>
    <property type="match status" value="1"/>
</dbReference>
<dbReference type="PATRIC" id="fig|156976.3.peg.928"/>
<keyword evidence="3" id="KW-1185">Reference proteome</keyword>
<dbReference type="Pfam" id="PF00581">
    <property type="entry name" value="Rhodanese"/>
    <property type="match status" value="1"/>
</dbReference>
<gene>
    <name evidence="2" type="ORF">AK829_04675</name>
</gene>
<dbReference type="GO" id="GO:0004792">
    <property type="term" value="F:thiosulfate-cyanide sulfurtransferase activity"/>
    <property type="evidence" value="ECO:0007669"/>
    <property type="project" value="TreeGrafter"/>
</dbReference>
<reference evidence="2 3" key="1">
    <citation type="submission" date="2015-08" db="EMBL/GenBank/DDBJ databases">
        <authorList>
            <person name="Babu N.S."/>
            <person name="Beckwith C.J."/>
            <person name="Beseler K.G."/>
            <person name="Brison A."/>
            <person name="Carone J.V."/>
            <person name="Caskin T.P."/>
            <person name="Diamond M."/>
            <person name="Durham M.E."/>
            <person name="Foxe J.M."/>
            <person name="Go M."/>
            <person name="Henderson B.A."/>
            <person name="Jones I.B."/>
            <person name="McGettigan J.A."/>
            <person name="Micheletti S.J."/>
            <person name="Nasrallah M.E."/>
            <person name="Ortiz D."/>
            <person name="Piller C.R."/>
            <person name="Privatt S.R."/>
            <person name="Schneider S.L."/>
            <person name="Sharp S."/>
            <person name="Smith T.C."/>
            <person name="Stanton J.D."/>
            <person name="Ullery H.E."/>
            <person name="Wilson R.J."/>
            <person name="Serrano M.G."/>
            <person name="Buck G."/>
            <person name="Lee V."/>
            <person name="Wang Y."/>
            <person name="Carvalho R."/>
            <person name="Voegtly L."/>
            <person name="Shi R."/>
            <person name="Duckworth R."/>
            <person name="Johnson A."/>
            <person name="Loviza R."/>
            <person name="Walstead R."/>
            <person name="Shah Z."/>
            <person name="Kiflezghi M."/>
            <person name="Wade K."/>
            <person name="Ball S.L."/>
            <person name="Bradley K.W."/>
            <person name="Asai D.J."/>
            <person name="Bowman C.A."/>
            <person name="Russell D.A."/>
            <person name="Pope W.H."/>
            <person name="Jacobs-Sera D."/>
            <person name="Hendrix R.W."/>
            <person name="Hatfull G.F."/>
        </authorList>
    </citation>
    <scope>NUCLEOTIDE SEQUENCE [LARGE SCALE GENOMIC DNA]</scope>
    <source>
        <strain evidence="2 3">PUDD_83A45</strain>
    </source>
</reference>
<dbReference type="GO" id="GO:0008146">
    <property type="term" value="F:sulfotransferase activity"/>
    <property type="evidence" value="ECO:0007669"/>
    <property type="project" value="TreeGrafter"/>
</dbReference>